<dbReference type="PANTHER" id="PTHR30476">
    <property type="entry name" value="UPF0234 PROTEIN YAJQ"/>
    <property type="match status" value="1"/>
</dbReference>
<dbReference type="InterPro" id="IPR036183">
    <property type="entry name" value="YajQ-like_sf"/>
</dbReference>
<evidence type="ECO:0000256" key="2">
    <source>
        <dbReference type="ARBA" id="ARBA00093450"/>
    </source>
</evidence>
<keyword evidence="5" id="KW-1185">Reference proteome</keyword>
<proteinExistence type="inferred from homology"/>
<dbReference type="GO" id="GO:0005829">
    <property type="term" value="C:cytosol"/>
    <property type="evidence" value="ECO:0007669"/>
    <property type="project" value="TreeGrafter"/>
</dbReference>
<evidence type="ECO:0000313" key="5">
    <source>
        <dbReference type="Proteomes" id="UP000214880"/>
    </source>
</evidence>
<reference evidence="4 5" key="1">
    <citation type="submission" date="2016-10" db="EMBL/GenBank/DDBJ databases">
        <authorList>
            <person name="de Groot N.N."/>
        </authorList>
    </citation>
    <scope>NUCLEOTIDE SEQUENCE [LARGE SCALE GENOMIC DNA]</scope>
    <source>
        <strain evidence="4 5">DSM 1736</strain>
    </source>
</reference>
<evidence type="ECO:0000256" key="1">
    <source>
        <dbReference type="ARBA" id="ARBA00022741"/>
    </source>
</evidence>
<dbReference type="Proteomes" id="UP000214880">
    <property type="component" value="Unassembled WGS sequence"/>
</dbReference>
<dbReference type="Pfam" id="PF04461">
    <property type="entry name" value="YajQ"/>
    <property type="match status" value="1"/>
</dbReference>
<dbReference type="InterPro" id="IPR007551">
    <property type="entry name" value="YajQ/Smlt4090-like"/>
</dbReference>
<evidence type="ECO:0000313" key="4">
    <source>
        <dbReference type="EMBL" id="SDM24067.1"/>
    </source>
</evidence>
<dbReference type="STRING" id="146817.SAMN04488502_10331"/>
<name>A0A1G9RMD0_9FIRM</name>
<organism evidence="4 5">
    <name type="scientific">Dendrosporobacter quercicolus</name>
    <dbReference type="NCBI Taxonomy" id="146817"/>
    <lineage>
        <taxon>Bacteria</taxon>
        <taxon>Bacillati</taxon>
        <taxon>Bacillota</taxon>
        <taxon>Negativicutes</taxon>
        <taxon>Selenomonadales</taxon>
        <taxon>Sporomusaceae</taxon>
        <taxon>Dendrosporobacter</taxon>
    </lineage>
</organism>
<dbReference type="EMBL" id="FNHB01000003">
    <property type="protein sequence ID" value="SDM24067.1"/>
    <property type="molecule type" value="Genomic_DNA"/>
</dbReference>
<protein>
    <recommendedName>
        <fullName evidence="3">Nucleotide-binding protein SAMN04488502_10331</fullName>
    </recommendedName>
</protein>
<evidence type="ECO:0000256" key="3">
    <source>
        <dbReference type="HAMAP-Rule" id="MF_00632"/>
    </source>
</evidence>
<dbReference type="NCBIfam" id="NF003819">
    <property type="entry name" value="PRK05412.1"/>
    <property type="match status" value="1"/>
</dbReference>
<dbReference type="GO" id="GO:0000166">
    <property type="term" value="F:nucleotide binding"/>
    <property type="evidence" value="ECO:0007669"/>
    <property type="project" value="UniProtKB-UniRule"/>
</dbReference>
<dbReference type="InterPro" id="IPR035570">
    <property type="entry name" value="UPF0234_N"/>
</dbReference>
<comment type="function">
    <text evidence="3">Nucleotide-binding protein.</text>
</comment>
<sequence length="164" mass="18339">MAKDCSFDIVSEVDLQEVDNAVNQTAKEIGQRFDFRNSKSSIALEGEEVKMIGDDEYKLNSIIDILQTKVIKRGISLKSLDYGKIEPAAHGTVRQTIKIKKGISKEQGKEVIAAIKGAKLKVQAQMMDDQVRVSGKNKDDLQQVIAKLKQIDLDVDLQFINFRS</sequence>
<dbReference type="RefSeq" id="WP_092071269.1">
    <property type="nucleotide sequence ID" value="NZ_FNHB01000003.1"/>
</dbReference>
<keyword evidence="1 3" id="KW-0547">Nucleotide-binding</keyword>
<dbReference type="OrthoDB" id="9801447at2"/>
<accession>A0A1G9RMD0</accession>
<dbReference type="SUPFAM" id="SSF89963">
    <property type="entry name" value="YajQ-like"/>
    <property type="match status" value="2"/>
</dbReference>
<dbReference type="PANTHER" id="PTHR30476:SF0">
    <property type="entry name" value="UPF0234 PROTEIN YAJQ"/>
    <property type="match status" value="1"/>
</dbReference>
<gene>
    <name evidence="4" type="ORF">SAMN04488502_10331</name>
</gene>
<dbReference type="Gene3D" id="3.30.70.990">
    <property type="entry name" value="YajQ-like, domain 2"/>
    <property type="match status" value="1"/>
</dbReference>
<dbReference type="CDD" id="cd11740">
    <property type="entry name" value="YajQ_like"/>
    <property type="match status" value="1"/>
</dbReference>
<dbReference type="AlphaFoldDB" id="A0A1G9RMD0"/>
<dbReference type="HAMAP" id="MF_00632">
    <property type="entry name" value="UPF0234"/>
    <property type="match status" value="1"/>
</dbReference>
<dbReference type="InterPro" id="IPR035571">
    <property type="entry name" value="UPF0234-like_C"/>
</dbReference>
<comment type="similarity">
    <text evidence="2 3">Belongs to the YajQ family.</text>
</comment>
<dbReference type="Gene3D" id="3.30.70.860">
    <property type="match status" value="1"/>
</dbReference>